<feature type="binding site" evidence="8">
    <location>
        <position position="333"/>
    </location>
    <ligand>
        <name>L-serine</name>
        <dbReference type="ChEBI" id="CHEBI:33384"/>
    </ligand>
</feature>
<feature type="site" description="Important for serine binding" evidence="8">
    <location>
        <position position="433"/>
    </location>
</feature>
<gene>
    <name evidence="13" type="ORF">BJ684DRAFT_7588</name>
</gene>
<evidence type="ECO:0000256" key="2">
    <source>
        <dbReference type="ARBA" id="ARBA00022598"/>
    </source>
</evidence>
<dbReference type="InterPro" id="IPR015866">
    <property type="entry name" value="Ser-tRNA-synth_1_N"/>
</dbReference>
<dbReference type="PANTHER" id="PTHR11778">
    <property type="entry name" value="SERYL-TRNA SYNTHETASE"/>
    <property type="match status" value="1"/>
</dbReference>
<dbReference type="Pfam" id="PF02403">
    <property type="entry name" value="Seryl_tRNA_N"/>
    <property type="match status" value="1"/>
</dbReference>
<dbReference type="NCBIfam" id="TIGR00414">
    <property type="entry name" value="serS"/>
    <property type="match status" value="1"/>
</dbReference>
<dbReference type="InterPro" id="IPR002314">
    <property type="entry name" value="aa-tRNA-synt_IIb"/>
</dbReference>
<reference evidence="14" key="1">
    <citation type="journal article" date="2018" name="Nat. Microbiol.">
        <title>Leveraging single-cell genomics to expand the fungal tree of life.</title>
        <authorList>
            <person name="Ahrendt S.R."/>
            <person name="Quandt C.A."/>
            <person name="Ciobanu D."/>
            <person name="Clum A."/>
            <person name="Salamov A."/>
            <person name="Andreopoulos B."/>
            <person name="Cheng J.F."/>
            <person name="Woyke T."/>
            <person name="Pelin A."/>
            <person name="Henrissat B."/>
            <person name="Reynolds N.K."/>
            <person name="Benny G.L."/>
            <person name="Smith M.E."/>
            <person name="James T.Y."/>
            <person name="Grigoriev I.V."/>
        </authorList>
    </citation>
    <scope>NUCLEOTIDE SEQUENCE [LARGE SCALE GENOMIC DNA]</scope>
</reference>
<dbReference type="InterPro" id="IPR033729">
    <property type="entry name" value="SerRS_core"/>
</dbReference>
<dbReference type="Gene3D" id="1.10.287.40">
    <property type="entry name" value="Serine-tRNA synthetase, tRNA binding domain"/>
    <property type="match status" value="1"/>
</dbReference>
<dbReference type="EC" id="6.1.1.11" evidence="1"/>
<dbReference type="InterPro" id="IPR006195">
    <property type="entry name" value="aa-tRNA-synth_II"/>
</dbReference>
<evidence type="ECO:0000256" key="7">
    <source>
        <dbReference type="ARBA" id="ARBA00031113"/>
    </source>
</evidence>
<dbReference type="EMBL" id="KZ987760">
    <property type="protein sequence ID" value="RKP15074.1"/>
    <property type="molecule type" value="Genomic_DNA"/>
</dbReference>
<keyword evidence="14" id="KW-1185">Reference proteome</keyword>
<dbReference type="PROSITE" id="PS50862">
    <property type="entry name" value="AA_TRNA_LIGASE_II"/>
    <property type="match status" value="1"/>
</dbReference>
<feature type="binding site" evidence="8">
    <location>
        <position position="431"/>
    </location>
    <ligand>
        <name>L-serine</name>
        <dbReference type="ChEBI" id="CHEBI:33384"/>
    </ligand>
</feature>
<evidence type="ECO:0000256" key="6">
    <source>
        <dbReference type="ARBA" id="ARBA00023146"/>
    </source>
</evidence>
<feature type="coiled-coil region" evidence="10">
    <location>
        <begin position="68"/>
        <end position="143"/>
    </location>
</feature>
<dbReference type="GO" id="GO:0004828">
    <property type="term" value="F:serine-tRNA ligase activity"/>
    <property type="evidence" value="ECO:0007669"/>
    <property type="project" value="UniProtKB-EC"/>
</dbReference>
<dbReference type="PIRSF" id="PIRSF001529">
    <property type="entry name" value="Ser-tRNA-synth_IIa"/>
    <property type="match status" value="1"/>
</dbReference>
<evidence type="ECO:0000256" key="1">
    <source>
        <dbReference type="ARBA" id="ARBA00012840"/>
    </source>
</evidence>
<feature type="domain" description="Aminoacyl-transfer RNA synthetases class-II family profile" evidence="12">
    <location>
        <begin position="225"/>
        <end position="458"/>
    </location>
</feature>
<keyword evidence="10" id="KW-0175">Coiled coil</keyword>
<feature type="binding site" evidence="8">
    <location>
        <position position="310"/>
    </location>
    <ligand>
        <name>L-serine</name>
        <dbReference type="ChEBI" id="CHEBI:33384"/>
    </ligand>
</feature>
<dbReference type="UniPathway" id="UPA00906">
    <property type="reaction ID" value="UER00895"/>
</dbReference>
<dbReference type="InterPro" id="IPR045864">
    <property type="entry name" value="aa-tRNA-synth_II/BPL/LPL"/>
</dbReference>
<keyword evidence="3" id="KW-0547">Nucleotide-binding</keyword>
<organism evidence="13 14">
    <name type="scientific">Piptocephalis cylindrospora</name>
    <dbReference type="NCBI Taxonomy" id="1907219"/>
    <lineage>
        <taxon>Eukaryota</taxon>
        <taxon>Fungi</taxon>
        <taxon>Fungi incertae sedis</taxon>
        <taxon>Zoopagomycota</taxon>
        <taxon>Zoopagomycotina</taxon>
        <taxon>Zoopagomycetes</taxon>
        <taxon>Zoopagales</taxon>
        <taxon>Piptocephalidaceae</taxon>
        <taxon>Piptocephalis</taxon>
    </lineage>
</organism>
<keyword evidence="5" id="KW-0648">Protein biosynthesis</keyword>
<feature type="region of interest" description="Disordered" evidence="11">
    <location>
        <begin position="1"/>
        <end position="29"/>
    </location>
</feature>
<dbReference type="Gene3D" id="3.30.930.10">
    <property type="entry name" value="Bira Bifunctional Protein, Domain 2"/>
    <property type="match status" value="1"/>
</dbReference>
<evidence type="ECO:0000313" key="13">
    <source>
        <dbReference type="EMBL" id="RKP15074.1"/>
    </source>
</evidence>
<dbReference type="SUPFAM" id="SSF55681">
    <property type="entry name" value="Class II aaRS and biotin synthetases"/>
    <property type="match status" value="1"/>
</dbReference>
<dbReference type="CDD" id="cd00770">
    <property type="entry name" value="SerRS_core"/>
    <property type="match status" value="1"/>
</dbReference>
<evidence type="ECO:0000259" key="12">
    <source>
        <dbReference type="PROSITE" id="PS50862"/>
    </source>
</evidence>
<dbReference type="GO" id="GO:0006434">
    <property type="term" value="P:seryl-tRNA aminoacylation"/>
    <property type="evidence" value="ECO:0007669"/>
    <property type="project" value="InterPro"/>
</dbReference>
<protein>
    <recommendedName>
        <fullName evidence="1">serine--tRNA ligase</fullName>
        <ecNumber evidence="1">6.1.1.11</ecNumber>
    </recommendedName>
    <alternativeName>
        <fullName evidence="7">Seryl-tRNA synthetase</fullName>
    </alternativeName>
</protein>
<evidence type="ECO:0000256" key="4">
    <source>
        <dbReference type="ARBA" id="ARBA00022840"/>
    </source>
</evidence>
<feature type="binding site" evidence="9">
    <location>
        <begin position="397"/>
        <end position="400"/>
    </location>
    <ligand>
        <name>ATP</name>
        <dbReference type="ChEBI" id="CHEBI:30616"/>
    </ligand>
</feature>
<evidence type="ECO:0000256" key="8">
    <source>
        <dbReference type="PIRSR" id="PIRSR001529-1"/>
    </source>
</evidence>
<evidence type="ECO:0000256" key="3">
    <source>
        <dbReference type="ARBA" id="ARBA00022741"/>
    </source>
</evidence>
<dbReference type="InterPro" id="IPR002317">
    <property type="entry name" value="Ser-tRNA-ligase_type_1"/>
</dbReference>
<evidence type="ECO:0000313" key="14">
    <source>
        <dbReference type="Proteomes" id="UP000267251"/>
    </source>
</evidence>
<proteinExistence type="predicted"/>
<dbReference type="SUPFAM" id="SSF46589">
    <property type="entry name" value="tRNA-binding arm"/>
    <property type="match status" value="1"/>
</dbReference>
<evidence type="ECO:0000256" key="11">
    <source>
        <dbReference type="SAM" id="MobiDB-lite"/>
    </source>
</evidence>
<dbReference type="Pfam" id="PF00587">
    <property type="entry name" value="tRNA-synt_2b"/>
    <property type="match status" value="1"/>
</dbReference>
<accession>A0A4P9Y8F8</accession>
<dbReference type="InterPro" id="IPR010978">
    <property type="entry name" value="tRNA-bd_arm"/>
</dbReference>
<feature type="binding site" evidence="9">
    <location>
        <begin position="310"/>
        <end position="312"/>
    </location>
    <ligand>
        <name>ATP</name>
        <dbReference type="ChEBI" id="CHEBI:30616"/>
    </ligand>
</feature>
<dbReference type="Proteomes" id="UP000267251">
    <property type="component" value="Unassembled WGS sequence"/>
</dbReference>
<dbReference type="OrthoDB" id="10264585at2759"/>
<dbReference type="AlphaFoldDB" id="A0A4P9Y8F8"/>
<evidence type="ECO:0000256" key="9">
    <source>
        <dbReference type="PIRSR" id="PIRSR001529-2"/>
    </source>
</evidence>
<dbReference type="InterPro" id="IPR042103">
    <property type="entry name" value="SerRS_1_N_sf"/>
</dbReference>
<dbReference type="GO" id="GO:0005524">
    <property type="term" value="F:ATP binding"/>
    <property type="evidence" value="ECO:0007669"/>
    <property type="project" value="UniProtKB-KW"/>
</dbReference>
<keyword evidence="6 13" id="KW-0030">Aminoacyl-tRNA synthetase</keyword>
<feature type="binding site" evidence="8">
    <location>
        <position position="279"/>
    </location>
    <ligand>
        <name>L-serine</name>
        <dbReference type="ChEBI" id="CHEBI:33384"/>
    </ligand>
</feature>
<keyword evidence="2" id="KW-0436">Ligase</keyword>
<evidence type="ECO:0000256" key="10">
    <source>
        <dbReference type="SAM" id="Coils"/>
    </source>
</evidence>
<dbReference type="PRINTS" id="PR00981">
    <property type="entry name" value="TRNASYNTHSER"/>
</dbReference>
<keyword evidence="4 9" id="KW-0067">ATP-binding</keyword>
<name>A0A4P9Y8F8_9FUNG</name>
<evidence type="ECO:0000256" key="5">
    <source>
        <dbReference type="ARBA" id="ARBA00022917"/>
    </source>
</evidence>
<sequence>MQSHSKEQQFEGQHGHKKDKHAEASRQFRPRFNYRSLCEALKEHRSNMKNRGLDPGPLDQLPEAYEQYRHAQARVNDLRSTRNALSKRIPGLRAQSQKEDEGDVVLMELERVLDEAAELKGRIEEGEEELEGAEADLRSLASLIPNTTHPEAPIGEEEAARVVGQKGEAPITFPFTPKDHVALGELHKLIDLEAGALVSGARFCYLRGDAALLEMALVQYTLGQIVSQGFLPISAPDLVKSELVEACGFRPRDPGSSQIYQVAPEATDLSEGPMALAGTAEIPLAGMLAQRILQASELPGRYVAFGRCFRAEAGARGRDTRGIYRLHQFSKVEMFAVSTPGQSDMVLEELRYIQEGLFQSLGLSYRVLDMPTEELGASAYRKYDVEAWMPGRGDWGEISSASNCTDYQARRLNIRYRERARAAPEFVHTLNGTGCAVPRMLVAILETYQEADGRIRIPEVLRPYMLGKEYIG</sequence>